<name>A0A2T5RH04_9FIRM</name>
<dbReference type="Gene3D" id="3.30.465.60">
    <property type="match status" value="1"/>
</dbReference>
<dbReference type="OrthoDB" id="9807403at2"/>
<dbReference type="NCBIfam" id="TIGR02433">
    <property type="entry name" value="lysidine_TilS_C"/>
    <property type="match status" value="1"/>
</dbReference>
<accession>A0A2T5RH04</accession>
<protein>
    <recommendedName>
        <fullName evidence="8">tRNA(Ile)-lysidine synthase</fullName>
        <ecNumber evidence="8">6.3.4.19</ecNumber>
    </recommendedName>
    <alternativeName>
        <fullName evidence="8">tRNA(Ile)-2-lysyl-cytidine synthase</fullName>
    </alternativeName>
    <alternativeName>
        <fullName evidence="8">tRNA(Ile)-lysidine synthetase</fullName>
    </alternativeName>
</protein>
<dbReference type="GO" id="GO:0006400">
    <property type="term" value="P:tRNA modification"/>
    <property type="evidence" value="ECO:0007669"/>
    <property type="project" value="UniProtKB-UniRule"/>
</dbReference>
<comment type="caution">
    <text evidence="10">The sequence shown here is derived from an EMBL/GenBank/DDBJ whole genome shotgun (WGS) entry which is preliminary data.</text>
</comment>
<comment type="similarity">
    <text evidence="8">Belongs to the tRNA(Ile)-lysidine synthase family.</text>
</comment>
<comment type="domain">
    <text evidence="8">The N-terminal region contains the highly conserved SGGXDS motif, predicted to be a P-loop motif involved in ATP binding.</text>
</comment>
<keyword evidence="4 8" id="KW-0819">tRNA processing</keyword>
<comment type="catalytic activity">
    <reaction evidence="7 8">
        <text>cytidine(34) in tRNA(Ile2) + L-lysine + ATP = lysidine(34) in tRNA(Ile2) + AMP + diphosphate + H(+)</text>
        <dbReference type="Rhea" id="RHEA:43744"/>
        <dbReference type="Rhea" id="RHEA-COMP:10625"/>
        <dbReference type="Rhea" id="RHEA-COMP:10670"/>
        <dbReference type="ChEBI" id="CHEBI:15378"/>
        <dbReference type="ChEBI" id="CHEBI:30616"/>
        <dbReference type="ChEBI" id="CHEBI:32551"/>
        <dbReference type="ChEBI" id="CHEBI:33019"/>
        <dbReference type="ChEBI" id="CHEBI:82748"/>
        <dbReference type="ChEBI" id="CHEBI:83665"/>
        <dbReference type="ChEBI" id="CHEBI:456215"/>
        <dbReference type="EC" id="6.3.4.19"/>
    </reaction>
</comment>
<dbReference type="PANTHER" id="PTHR43033:SF1">
    <property type="entry name" value="TRNA(ILE)-LYSIDINE SYNTHASE-RELATED"/>
    <property type="match status" value="1"/>
</dbReference>
<evidence type="ECO:0000256" key="6">
    <source>
        <dbReference type="ARBA" id="ARBA00022840"/>
    </source>
</evidence>
<dbReference type="GO" id="GO:0032267">
    <property type="term" value="F:tRNA(Ile)-lysidine synthase activity"/>
    <property type="evidence" value="ECO:0007669"/>
    <property type="project" value="UniProtKB-EC"/>
</dbReference>
<dbReference type="SUPFAM" id="SSF82829">
    <property type="entry name" value="MesJ substrate recognition domain-like"/>
    <property type="match status" value="1"/>
</dbReference>
<feature type="domain" description="Lysidine-tRNA(Ile) synthetase C-terminal" evidence="9">
    <location>
        <begin position="386"/>
        <end position="459"/>
    </location>
</feature>
<evidence type="ECO:0000259" key="9">
    <source>
        <dbReference type="SMART" id="SM00977"/>
    </source>
</evidence>
<dbReference type="InterPro" id="IPR012795">
    <property type="entry name" value="tRNA_Ile_lys_synt_N"/>
</dbReference>
<keyword evidence="3 8" id="KW-0436">Ligase</keyword>
<gene>
    <name evidence="8" type="primary">tilS</name>
    <name evidence="10" type="ORF">C8C76_13116</name>
</gene>
<dbReference type="GO" id="GO:0005524">
    <property type="term" value="F:ATP binding"/>
    <property type="evidence" value="ECO:0007669"/>
    <property type="project" value="UniProtKB-UniRule"/>
</dbReference>
<dbReference type="EMBL" id="QAXS01000031">
    <property type="protein sequence ID" value="PTV94713.1"/>
    <property type="molecule type" value="Genomic_DNA"/>
</dbReference>
<dbReference type="NCBIfam" id="TIGR02432">
    <property type="entry name" value="lysidine_TilS_N"/>
    <property type="match status" value="1"/>
</dbReference>
<evidence type="ECO:0000256" key="7">
    <source>
        <dbReference type="ARBA" id="ARBA00048539"/>
    </source>
</evidence>
<evidence type="ECO:0000256" key="2">
    <source>
        <dbReference type="ARBA" id="ARBA00022490"/>
    </source>
</evidence>
<dbReference type="InterPro" id="IPR012094">
    <property type="entry name" value="tRNA_Ile_lys_synt"/>
</dbReference>
<dbReference type="Gene3D" id="3.40.50.620">
    <property type="entry name" value="HUPs"/>
    <property type="match status" value="1"/>
</dbReference>
<evidence type="ECO:0000256" key="3">
    <source>
        <dbReference type="ARBA" id="ARBA00022598"/>
    </source>
</evidence>
<evidence type="ECO:0000256" key="8">
    <source>
        <dbReference type="HAMAP-Rule" id="MF_01161"/>
    </source>
</evidence>
<dbReference type="InterPro" id="IPR011063">
    <property type="entry name" value="TilS/TtcA_N"/>
</dbReference>
<evidence type="ECO:0000256" key="1">
    <source>
        <dbReference type="ARBA" id="ARBA00004496"/>
    </source>
</evidence>
<dbReference type="AlphaFoldDB" id="A0A2T5RH04"/>
<dbReference type="RefSeq" id="WP_108141720.1">
    <property type="nucleotide sequence ID" value="NZ_QAXS01000031.1"/>
</dbReference>
<dbReference type="SMART" id="SM00977">
    <property type="entry name" value="TilS_C"/>
    <property type="match status" value="1"/>
</dbReference>
<keyword evidence="2 8" id="KW-0963">Cytoplasm</keyword>
<reference evidence="10 11" key="1">
    <citation type="submission" date="2018-04" db="EMBL/GenBank/DDBJ databases">
        <title>Subsurface microbial communities from deep shales in Ohio and West Virginia, USA.</title>
        <authorList>
            <person name="Wrighton K."/>
        </authorList>
    </citation>
    <scope>NUCLEOTIDE SEQUENCE [LARGE SCALE GENOMIC DNA]</scope>
    <source>
        <strain evidence="10 11">WC1</strain>
    </source>
</reference>
<dbReference type="SUPFAM" id="SSF52402">
    <property type="entry name" value="Adenine nucleotide alpha hydrolases-like"/>
    <property type="match status" value="1"/>
</dbReference>
<evidence type="ECO:0000256" key="4">
    <source>
        <dbReference type="ARBA" id="ARBA00022694"/>
    </source>
</evidence>
<dbReference type="Proteomes" id="UP000244089">
    <property type="component" value="Unassembled WGS sequence"/>
</dbReference>
<evidence type="ECO:0000256" key="5">
    <source>
        <dbReference type="ARBA" id="ARBA00022741"/>
    </source>
</evidence>
<dbReference type="InterPro" id="IPR012796">
    <property type="entry name" value="Lysidine-tRNA-synth_C"/>
</dbReference>
<dbReference type="PANTHER" id="PTHR43033">
    <property type="entry name" value="TRNA(ILE)-LYSIDINE SYNTHASE-RELATED"/>
    <property type="match status" value="1"/>
</dbReference>
<dbReference type="Pfam" id="PF01171">
    <property type="entry name" value="ATP_bind_3"/>
    <property type="match status" value="1"/>
</dbReference>
<comment type="subcellular location">
    <subcellularLocation>
        <location evidence="1 8">Cytoplasm</location>
    </subcellularLocation>
</comment>
<dbReference type="GO" id="GO:0005737">
    <property type="term" value="C:cytoplasm"/>
    <property type="evidence" value="ECO:0007669"/>
    <property type="project" value="UniProtKB-SubCell"/>
</dbReference>
<dbReference type="HAMAP" id="MF_01161">
    <property type="entry name" value="tRNA_Ile_lys_synt"/>
    <property type="match status" value="1"/>
</dbReference>
<feature type="binding site" evidence="8">
    <location>
        <begin position="26"/>
        <end position="31"/>
    </location>
    <ligand>
        <name>ATP</name>
        <dbReference type="ChEBI" id="CHEBI:30616"/>
    </ligand>
</feature>
<keyword evidence="5 8" id="KW-0547">Nucleotide-binding</keyword>
<comment type="function">
    <text evidence="8">Ligates lysine onto the cytidine present at position 34 of the AUA codon-specific tRNA(Ile) that contains the anticodon CAU, in an ATP-dependent manner. Cytidine is converted to lysidine, thus changing the amino acid specificity of the tRNA from methionine to isoleucine.</text>
</comment>
<dbReference type="EC" id="6.3.4.19" evidence="8"/>
<evidence type="ECO:0000313" key="10">
    <source>
        <dbReference type="EMBL" id="PTV94713.1"/>
    </source>
</evidence>
<evidence type="ECO:0000313" key="11">
    <source>
        <dbReference type="Proteomes" id="UP000244089"/>
    </source>
</evidence>
<proteinExistence type="inferred from homology"/>
<keyword evidence="6 8" id="KW-0067">ATP-binding</keyword>
<dbReference type="InterPro" id="IPR014729">
    <property type="entry name" value="Rossmann-like_a/b/a_fold"/>
</dbReference>
<dbReference type="SUPFAM" id="SSF56037">
    <property type="entry name" value="PheT/TilS domain"/>
    <property type="match status" value="1"/>
</dbReference>
<dbReference type="Pfam" id="PF11734">
    <property type="entry name" value="TilS_C"/>
    <property type="match status" value="1"/>
</dbReference>
<organism evidence="10 11">
    <name type="scientific">Halanaerobium saccharolyticum</name>
    <dbReference type="NCBI Taxonomy" id="43595"/>
    <lineage>
        <taxon>Bacteria</taxon>
        <taxon>Bacillati</taxon>
        <taxon>Bacillota</taxon>
        <taxon>Clostridia</taxon>
        <taxon>Halanaerobiales</taxon>
        <taxon>Halanaerobiaceae</taxon>
        <taxon>Halanaerobium</taxon>
    </lineage>
</organism>
<sequence>MEAKFIDYIIKNNLLKDCKNLLLAVSGGPDSLAMVELFSEYKEEFDLKIAVAHVDHKLREESAAEAEFVKAYAQKKGFDFFLKQVNLPELIKKNNSSAEALARKLRFDFFKEIIQKNNYDLLALAHHRDDQAETVLLNLFRGSGLQGLSGIQSKTELNGIKIIHPLLEFSKEEILAYCKQKKLEPRFDTTNQENIYSRNIIRNEIFPLVEKEINYNAREVIARSSKLVAAENEFLQEMAAKKYEQIVKSENENKIVVDFNEIINLDQVLQRRIYRYIYNKLNSNLDDLYLDHIFEIEKLIQNQKTGRGVDIASGIRVEISYSSLIFFKKINSTNKLNNKIKFEVGETIEIDNNCSFVSRIIDIDDFSFSTDSLTAAFDYQKLQLPLFLRNRKAGDRIKPLGMAGHKKVKDILIDQKVPKQKRDQLLLIVDAEDNIIWLPPYKISDTYKITRETDKVLILKLKYNEED</sequence>
<dbReference type="CDD" id="cd01992">
    <property type="entry name" value="TilS_N"/>
    <property type="match status" value="1"/>
</dbReference>